<dbReference type="HOGENOM" id="CLU_880437_0_0_1"/>
<evidence type="ECO:0000313" key="2">
    <source>
        <dbReference type="EMBL" id="ESZ92130.1"/>
    </source>
</evidence>
<comment type="caution">
    <text evidence="2">The sequence shown here is derived from an EMBL/GenBank/DDBJ whole genome shotgun (WGS) entry which is preliminary data.</text>
</comment>
<name>W9CC30_SCLBF</name>
<sequence>MSATSVISTIPITSARNDVDDTKSILRLPSEYADTLPTNHDGPAQRPAQIDPHFTMWVEIAQALGVPTTPSHPLTADALFELAAANTMAQSEDATTSELARHQSALFLHRIFKWINSGALEGGIDGNTNGAPFIYPLSSFWGSDASETWSFEILERYWQNEPDDEQIIHRSISVPESESSGSPEPSDASEDEDEDGGVLIDTTSSSDGQNQMVFDLFRTRELQRLVMGDSPILSRIDPNVFRTNAGPGKHARARALTLTERIAQGANQRQEELRNKIFPVVPLRNQVFPVIPTEQPITTEEVLDGYYEPITLANFL</sequence>
<reference evidence="2 3" key="1">
    <citation type="journal article" date="2014" name="Genome Announc.">
        <title>Draft genome sequence of Sclerotinia borealis, a psychrophilic plant pathogenic fungus.</title>
        <authorList>
            <person name="Mardanov A.V."/>
            <person name="Beletsky A.V."/>
            <person name="Kadnikov V.V."/>
            <person name="Ignatov A.N."/>
            <person name="Ravin N.V."/>
        </authorList>
    </citation>
    <scope>NUCLEOTIDE SEQUENCE [LARGE SCALE GENOMIC DNA]</scope>
    <source>
        <strain evidence="3">F-4157</strain>
    </source>
</reference>
<evidence type="ECO:0000313" key="3">
    <source>
        <dbReference type="Proteomes" id="UP000019487"/>
    </source>
</evidence>
<feature type="region of interest" description="Disordered" evidence="1">
    <location>
        <begin position="172"/>
        <end position="207"/>
    </location>
</feature>
<evidence type="ECO:0000256" key="1">
    <source>
        <dbReference type="SAM" id="MobiDB-lite"/>
    </source>
</evidence>
<protein>
    <submittedName>
        <fullName evidence="2">Uncharacterized protein</fullName>
    </submittedName>
</protein>
<feature type="compositionally biased region" description="Acidic residues" evidence="1">
    <location>
        <begin position="187"/>
        <end position="196"/>
    </location>
</feature>
<gene>
    <name evidence="2" type="ORF">SBOR_7486</name>
</gene>
<feature type="compositionally biased region" description="Low complexity" evidence="1">
    <location>
        <begin position="175"/>
        <end position="186"/>
    </location>
</feature>
<dbReference type="Proteomes" id="UP000019487">
    <property type="component" value="Unassembled WGS sequence"/>
</dbReference>
<proteinExistence type="predicted"/>
<dbReference type="AlphaFoldDB" id="W9CC30"/>
<organism evidence="2 3">
    <name type="scientific">Sclerotinia borealis (strain F-4128)</name>
    <dbReference type="NCBI Taxonomy" id="1432307"/>
    <lineage>
        <taxon>Eukaryota</taxon>
        <taxon>Fungi</taxon>
        <taxon>Dikarya</taxon>
        <taxon>Ascomycota</taxon>
        <taxon>Pezizomycotina</taxon>
        <taxon>Leotiomycetes</taxon>
        <taxon>Helotiales</taxon>
        <taxon>Sclerotiniaceae</taxon>
        <taxon>Sclerotinia</taxon>
    </lineage>
</organism>
<dbReference type="EMBL" id="AYSA01000423">
    <property type="protein sequence ID" value="ESZ92130.1"/>
    <property type="molecule type" value="Genomic_DNA"/>
</dbReference>
<dbReference type="OrthoDB" id="3555855at2759"/>
<keyword evidence="3" id="KW-1185">Reference proteome</keyword>
<accession>W9CC30</accession>